<dbReference type="InterPro" id="IPR049254">
    <property type="entry name" value="Phage_tail_terminator"/>
</dbReference>
<organism evidence="1">
    <name type="scientific">Myoviridae sp. ctFPV8</name>
    <dbReference type="NCBI Taxonomy" id="2825068"/>
    <lineage>
        <taxon>Viruses</taxon>
        <taxon>Duplodnaviria</taxon>
        <taxon>Heunggongvirae</taxon>
        <taxon>Uroviricota</taxon>
        <taxon>Caudoviricetes</taxon>
    </lineage>
</organism>
<accession>A0A8S5PC60</accession>
<reference evidence="1" key="1">
    <citation type="journal article" date="2021" name="Proc. Natl. Acad. Sci. U.S.A.">
        <title>A Catalog of Tens of Thousands of Viruses from Human Metagenomes Reveals Hidden Associations with Chronic Diseases.</title>
        <authorList>
            <person name="Tisza M.J."/>
            <person name="Buck C.B."/>
        </authorList>
    </citation>
    <scope>NUCLEOTIDE SEQUENCE</scope>
    <source>
        <strain evidence="1">CtFPV8</strain>
    </source>
</reference>
<proteinExistence type="predicted"/>
<name>A0A8S5PC60_9CAUD</name>
<sequence>MNYINEIIDGIAKSLFNSFKYPIYIDEIKSDAQFPCFVIETLNTEQTHIMDIRYERRNDFDIMFFISDDDYIEAQQEQINPITEDLYFDLEYITISDGSLLNGIDMSHRVTDGILHFKVSYEYHILKNKHNADPMLTLHQNQEVNTYAKNKEN</sequence>
<dbReference type="EMBL" id="BK015385">
    <property type="protein sequence ID" value="DAE04272.1"/>
    <property type="molecule type" value="Genomic_DNA"/>
</dbReference>
<evidence type="ECO:0000313" key="1">
    <source>
        <dbReference type="EMBL" id="DAE04272.1"/>
    </source>
</evidence>
<protein>
    <submittedName>
        <fullName evidence="1">Tail completion protein</fullName>
    </submittedName>
</protein>
<dbReference type="Pfam" id="PF20765">
    <property type="entry name" value="Phage_tail_terminator_8"/>
    <property type="match status" value="1"/>
</dbReference>